<evidence type="ECO:0000313" key="3">
    <source>
        <dbReference type="EMBL" id="MCM4079453.1"/>
    </source>
</evidence>
<evidence type="ECO:0000259" key="2">
    <source>
        <dbReference type="Pfam" id="PF26571"/>
    </source>
</evidence>
<dbReference type="Pfam" id="PF26571">
    <property type="entry name" value="VldE"/>
    <property type="match status" value="1"/>
</dbReference>
<evidence type="ECO:0000313" key="4">
    <source>
        <dbReference type="Proteomes" id="UP001523216"/>
    </source>
</evidence>
<feature type="signal peptide" evidence="1">
    <location>
        <begin position="1"/>
        <end position="31"/>
    </location>
</feature>
<dbReference type="EMBL" id="JAMQOL010000022">
    <property type="protein sequence ID" value="MCM4079453.1"/>
    <property type="molecule type" value="Genomic_DNA"/>
</dbReference>
<organism evidence="3 4">
    <name type="scientific">Paractinoplanes hotanensis</name>
    <dbReference type="NCBI Taxonomy" id="2906497"/>
    <lineage>
        <taxon>Bacteria</taxon>
        <taxon>Bacillati</taxon>
        <taxon>Actinomycetota</taxon>
        <taxon>Actinomycetes</taxon>
        <taxon>Micromonosporales</taxon>
        <taxon>Micromonosporaceae</taxon>
        <taxon>Paractinoplanes</taxon>
    </lineage>
</organism>
<feature type="chain" id="PRO_5045680764" description="ARB-07466-like C-terminal domain-containing protein" evidence="1">
    <location>
        <begin position="32"/>
        <end position="342"/>
    </location>
</feature>
<evidence type="ECO:0000256" key="1">
    <source>
        <dbReference type="SAM" id="SignalP"/>
    </source>
</evidence>
<reference evidence="3 4" key="1">
    <citation type="submission" date="2022-06" db="EMBL/GenBank/DDBJ databases">
        <title>Actinoplanes abujensis sp. nov., isolated from Nigerian arid soil.</title>
        <authorList>
            <person name="Ding P."/>
        </authorList>
    </citation>
    <scope>NUCLEOTIDE SEQUENCE [LARGE SCALE GENOMIC DNA]</scope>
    <source>
        <strain evidence="4">TRM88002</strain>
    </source>
</reference>
<proteinExistence type="predicted"/>
<dbReference type="Proteomes" id="UP001523216">
    <property type="component" value="Unassembled WGS sequence"/>
</dbReference>
<keyword evidence="1" id="KW-0732">Signal</keyword>
<gene>
    <name evidence="3" type="ORF">LXN57_17920</name>
</gene>
<dbReference type="RefSeq" id="WP_251799301.1">
    <property type="nucleotide sequence ID" value="NZ_JAMQOL010000022.1"/>
</dbReference>
<dbReference type="Gene3D" id="6.10.250.3150">
    <property type="match status" value="1"/>
</dbReference>
<sequence>MTVRPRRWLMLALAPIVALSFLAAPASPASAEPDGSSATPDEAGGSVAKNATLDDVIESSNRKFVAAKAAVARSTKAQKRLAAEIKVAQGRRLALLPEVNAIAAQQYRTGHLGTAGFLLGSQGSSDFLQKAVSLEEINTIQDRKLAELNKAIDQVNSKKAALDAEVKKQQTSLVVMRKQKEAADKALALVGGQSLTQGVVLAESPTAAPAPRDSNGGFPSLPCNVDDPTTGGCITARTLHMLKETQKAGFDRFVGCHRNGGPFEHPKGRACDWSLQDRGFAVAHNADMKTYGNNLMAFLVRNADRLGIYYVIWYKQIWFPTRGWSSYSGPSAHTDHVHVSML</sequence>
<keyword evidence="4" id="KW-1185">Reference proteome</keyword>
<name>A0ABT0Y090_9ACTN</name>
<comment type="caution">
    <text evidence="3">The sequence shown here is derived from an EMBL/GenBank/DDBJ whole genome shotgun (WGS) entry which is preliminary data.</text>
</comment>
<feature type="domain" description="ARB-07466-like C-terminal" evidence="2">
    <location>
        <begin position="231"/>
        <end position="337"/>
    </location>
</feature>
<dbReference type="InterPro" id="IPR058593">
    <property type="entry name" value="ARB_07466-like_C"/>
</dbReference>
<protein>
    <recommendedName>
        <fullName evidence="2">ARB-07466-like C-terminal domain-containing protein</fullName>
    </recommendedName>
</protein>
<accession>A0ABT0Y090</accession>